<dbReference type="GO" id="GO:0019856">
    <property type="term" value="P:pyrimidine nucleobase biosynthetic process"/>
    <property type="evidence" value="ECO:0007669"/>
    <property type="project" value="TreeGrafter"/>
</dbReference>
<evidence type="ECO:0000256" key="3">
    <source>
        <dbReference type="ARBA" id="ARBA00022676"/>
    </source>
</evidence>
<proteinExistence type="inferred from homology"/>
<comment type="similarity">
    <text evidence="6">Belongs to the purine/pyrimidine phosphoribosyltransferase family. PyrE subfamily.</text>
</comment>
<evidence type="ECO:0000313" key="8">
    <source>
        <dbReference type="Proteomes" id="UP001059380"/>
    </source>
</evidence>
<dbReference type="CDD" id="cd06223">
    <property type="entry name" value="PRTases_typeI"/>
    <property type="match status" value="1"/>
</dbReference>
<feature type="binding site" description="in other chain" evidence="6">
    <location>
        <begin position="132"/>
        <end position="140"/>
    </location>
    <ligand>
        <name>5-phospho-alpha-D-ribose 1-diphosphate</name>
        <dbReference type="ChEBI" id="CHEBI:58017"/>
        <note>ligand shared between dimeric partners</note>
    </ligand>
</feature>
<dbReference type="EC" id="2.4.2.10" evidence="2 6"/>
<comment type="catalytic activity">
    <reaction evidence="6">
        <text>orotidine 5'-phosphate + diphosphate = orotate + 5-phospho-alpha-D-ribose 1-diphosphate</text>
        <dbReference type="Rhea" id="RHEA:10380"/>
        <dbReference type="ChEBI" id="CHEBI:30839"/>
        <dbReference type="ChEBI" id="CHEBI:33019"/>
        <dbReference type="ChEBI" id="CHEBI:57538"/>
        <dbReference type="ChEBI" id="CHEBI:58017"/>
        <dbReference type="EC" id="2.4.2.10"/>
    </reaction>
</comment>
<dbReference type="InterPro" id="IPR029057">
    <property type="entry name" value="PRTase-like"/>
</dbReference>
<feature type="binding site" evidence="6">
    <location>
        <position position="164"/>
    </location>
    <ligand>
        <name>orotate</name>
        <dbReference type="ChEBI" id="CHEBI:30839"/>
    </ligand>
</feature>
<keyword evidence="5 6" id="KW-0665">Pyrimidine biosynthesis</keyword>
<dbReference type="RefSeq" id="WP_260792838.1">
    <property type="nucleotide sequence ID" value="NZ_CP093313.1"/>
</dbReference>
<gene>
    <name evidence="6 7" type="primary">pyrE</name>
    <name evidence="7" type="ORF">MOP44_23420</name>
</gene>
<name>A0A9J7BLI0_9BACT</name>
<organism evidence="7 8">
    <name type="scientific">Occallatibacter riparius</name>
    <dbReference type="NCBI Taxonomy" id="1002689"/>
    <lineage>
        <taxon>Bacteria</taxon>
        <taxon>Pseudomonadati</taxon>
        <taxon>Acidobacteriota</taxon>
        <taxon>Terriglobia</taxon>
        <taxon>Terriglobales</taxon>
        <taxon>Acidobacteriaceae</taxon>
        <taxon>Occallatibacter</taxon>
    </lineage>
</organism>
<evidence type="ECO:0000256" key="4">
    <source>
        <dbReference type="ARBA" id="ARBA00022679"/>
    </source>
</evidence>
<evidence type="ECO:0000256" key="2">
    <source>
        <dbReference type="ARBA" id="ARBA00011971"/>
    </source>
</evidence>
<keyword evidence="4 6" id="KW-0808">Transferase</keyword>
<dbReference type="Proteomes" id="UP001059380">
    <property type="component" value="Chromosome"/>
</dbReference>
<feature type="binding site" evidence="6">
    <location>
        <position position="106"/>
    </location>
    <ligand>
        <name>5-phospho-alpha-D-ribose 1-diphosphate</name>
        <dbReference type="ChEBI" id="CHEBI:58017"/>
        <note>ligand shared between dimeric partners</note>
    </ligand>
</feature>
<evidence type="ECO:0000256" key="6">
    <source>
        <dbReference type="HAMAP-Rule" id="MF_01208"/>
    </source>
</evidence>
<dbReference type="InterPro" id="IPR004467">
    <property type="entry name" value="Or_phspho_trans_dom"/>
</dbReference>
<evidence type="ECO:0000256" key="1">
    <source>
        <dbReference type="ARBA" id="ARBA00004889"/>
    </source>
</evidence>
<dbReference type="PANTHER" id="PTHR19278">
    <property type="entry name" value="OROTATE PHOSPHORIBOSYLTRANSFERASE"/>
    <property type="match status" value="1"/>
</dbReference>
<keyword evidence="8" id="KW-1185">Reference proteome</keyword>
<comment type="function">
    <text evidence="6">Catalyzes the transfer of a ribosyl phosphate group from 5-phosphoribose 1-diphosphate to orotate, leading to the formation of orotidine monophosphate (OMP).</text>
</comment>
<sequence>MTTSSHAQQLLSILARISFKLGQFKLSSGGTSDYYIDCRTTTLHAEGGRLTGHAILDLLETNKIDAEAVGGLTMGADPIVSNVATASAWRAQQHPGSPLLHGFLVRKAEKAHGTGRRIEGFCREGAPVVIVDDVCTTGASTVNAIEAAKEAGMTVAAVVCIVEREEANGRPAVEAAAGDAPFLRLFSANDVRAEHIKQLDHAKA</sequence>
<dbReference type="Gene3D" id="3.40.50.2020">
    <property type="match status" value="1"/>
</dbReference>
<evidence type="ECO:0000313" key="7">
    <source>
        <dbReference type="EMBL" id="UWZ83503.1"/>
    </source>
</evidence>
<feature type="binding site" evidence="6">
    <location>
        <position position="136"/>
    </location>
    <ligand>
        <name>orotate</name>
        <dbReference type="ChEBI" id="CHEBI:30839"/>
    </ligand>
</feature>
<feature type="binding site" description="in other chain" evidence="6">
    <location>
        <position position="107"/>
    </location>
    <ligand>
        <name>5-phospho-alpha-D-ribose 1-diphosphate</name>
        <dbReference type="ChEBI" id="CHEBI:58017"/>
        <note>ligand shared between dimeric partners</note>
    </ligand>
</feature>
<dbReference type="GO" id="GO:0004588">
    <property type="term" value="F:orotate phosphoribosyltransferase activity"/>
    <property type="evidence" value="ECO:0007669"/>
    <property type="project" value="UniProtKB-UniRule"/>
</dbReference>
<dbReference type="InterPro" id="IPR000836">
    <property type="entry name" value="PRTase_dom"/>
</dbReference>
<feature type="binding site" evidence="6">
    <location>
        <position position="112"/>
    </location>
    <ligand>
        <name>5-phospho-alpha-D-ribose 1-diphosphate</name>
        <dbReference type="ChEBI" id="CHEBI:58017"/>
        <note>ligand shared between dimeric partners</note>
    </ligand>
</feature>
<keyword evidence="3 6" id="KW-0328">Glycosyltransferase</keyword>
<accession>A0A9J7BLI0</accession>
<dbReference type="AlphaFoldDB" id="A0A9J7BLI0"/>
<comment type="cofactor">
    <cofactor evidence="6">
        <name>Mg(2+)</name>
        <dbReference type="ChEBI" id="CHEBI:18420"/>
    </cofactor>
</comment>
<reference evidence="7" key="1">
    <citation type="submission" date="2021-04" db="EMBL/GenBank/DDBJ databases">
        <title>Phylogenetic analysis of Acidobacteriaceae.</title>
        <authorList>
            <person name="Qiu L."/>
            <person name="Zhang Q."/>
        </authorList>
    </citation>
    <scope>NUCLEOTIDE SEQUENCE</scope>
    <source>
        <strain evidence="7">DSM 25168</strain>
    </source>
</reference>
<dbReference type="SUPFAM" id="SSF53271">
    <property type="entry name" value="PRTase-like"/>
    <property type="match status" value="1"/>
</dbReference>
<dbReference type="HAMAP" id="MF_01208">
    <property type="entry name" value="PyrE"/>
    <property type="match status" value="1"/>
</dbReference>
<dbReference type="InterPro" id="IPR023031">
    <property type="entry name" value="OPRT"/>
</dbReference>
<dbReference type="KEGG" id="orp:MOP44_23420"/>
<dbReference type="GO" id="GO:0044205">
    <property type="term" value="P:'de novo' UMP biosynthetic process"/>
    <property type="evidence" value="ECO:0007669"/>
    <property type="project" value="UniProtKB-UniRule"/>
</dbReference>
<comment type="pathway">
    <text evidence="1 6">Pyrimidine metabolism; UMP biosynthesis via de novo pathway; UMP from orotate: step 1/2.</text>
</comment>
<keyword evidence="6" id="KW-0460">Magnesium</keyword>
<evidence type="ECO:0000256" key="5">
    <source>
        <dbReference type="ARBA" id="ARBA00022975"/>
    </source>
</evidence>
<comment type="caution">
    <text evidence="6">Lacks conserved residue(s) required for the propagation of feature annotation.</text>
</comment>
<protein>
    <recommendedName>
        <fullName evidence="2 6">Orotate phosphoribosyltransferase</fullName>
        <shortName evidence="6">OPRT</shortName>
        <shortName evidence="6">OPRTase</shortName>
        <ecNumber evidence="2 6">2.4.2.10</ecNumber>
    </recommendedName>
</protein>
<feature type="binding site" evidence="6">
    <location>
        <position position="110"/>
    </location>
    <ligand>
        <name>5-phospho-alpha-D-ribose 1-diphosphate</name>
        <dbReference type="ChEBI" id="CHEBI:58017"/>
        <note>ligand shared between dimeric partners</note>
    </ligand>
</feature>
<dbReference type="NCBIfam" id="TIGR00336">
    <property type="entry name" value="pyrE"/>
    <property type="match status" value="1"/>
</dbReference>
<dbReference type="GO" id="GO:0000287">
    <property type="term" value="F:magnesium ion binding"/>
    <property type="evidence" value="ECO:0007669"/>
    <property type="project" value="UniProtKB-UniRule"/>
</dbReference>
<comment type="subunit">
    <text evidence="6">Homodimer.</text>
</comment>
<dbReference type="PANTHER" id="PTHR19278:SF9">
    <property type="entry name" value="URIDINE 5'-MONOPHOSPHATE SYNTHASE"/>
    <property type="match status" value="1"/>
</dbReference>
<dbReference type="EMBL" id="CP093313">
    <property type="protein sequence ID" value="UWZ83503.1"/>
    <property type="molecule type" value="Genomic_DNA"/>
</dbReference>